<dbReference type="PROSITE" id="PS00107">
    <property type="entry name" value="PROTEIN_KINASE_ATP"/>
    <property type="match status" value="1"/>
</dbReference>
<keyword evidence="11 27" id="KW-0067">ATP-binding</keyword>
<keyword evidence="3" id="KW-0963">Cytoplasm</keyword>
<evidence type="ECO:0000256" key="16">
    <source>
        <dbReference type="ARBA" id="ARBA00023016"/>
    </source>
</evidence>
<evidence type="ECO:0000256" key="19">
    <source>
        <dbReference type="ARBA" id="ARBA00023306"/>
    </source>
</evidence>
<dbReference type="Gene3D" id="3.30.930.10">
    <property type="entry name" value="Bira Bifunctional Protein, Domain 2"/>
    <property type="match status" value="1"/>
</dbReference>
<protein>
    <recommendedName>
        <fullName evidence="24">eIF-2-alpha kinase GCN2</fullName>
        <ecNumber evidence="2">2.7.11.1</ecNumber>
    </recommendedName>
    <alternativeName>
        <fullName evidence="25">Eukaryotic translation initiation factor 2-alpha kinase 4</fullName>
    </alternativeName>
    <alternativeName>
        <fullName evidence="26">GCN2-like protein</fullName>
    </alternativeName>
</protein>
<dbReference type="SUPFAM" id="SSF54495">
    <property type="entry name" value="UBC-like"/>
    <property type="match status" value="1"/>
</dbReference>
<dbReference type="GO" id="GO:0005737">
    <property type="term" value="C:cytoplasm"/>
    <property type="evidence" value="ECO:0007669"/>
    <property type="project" value="UniProtKB-SubCell"/>
</dbReference>
<evidence type="ECO:0000256" key="28">
    <source>
        <dbReference type="SAM" id="MobiDB-lite"/>
    </source>
</evidence>
<feature type="region of interest" description="Disordered" evidence="28">
    <location>
        <begin position="867"/>
        <end position="891"/>
    </location>
</feature>
<dbReference type="GO" id="GO:0140469">
    <property type="term" value="P:GCN2-mediated signaling"/>
    <property type="evidence" value="ECO:0007669"/>
    <property type="project" value="UniProtKB-ARBA"/>
</dbReference>
<evidence type="ECO:0000256" key="1">
    <source>
        <dbReference type="ARBA" id="ARBA00004496"/>
    </source>
</evidence>
<keyword evidence="9 31" id="KW-0418">Kinase</keyword>
<feature type="region of interest" description="Disordered" evidence="28">
    <location>
        <begin position="646"/>
        <end position="666"/>
    </location>
</feature>
<dbReference type="SMART" id="SM00220">
    <property type="entry name" value="S_TKc"/>
    <property type="match status" value="2"/>
</dbReference>
<dbReference type="FunFam" id="3.30.200.20:FF:000308">
    <property type="entry name" value="Eukaryotic translation initiation factor 2-alpha kinase 4"/>
    <property type="match status" value="1"/>
</dbReference>
<reference evidence="31 32" key="1">
    <citation type="journal article" date="2011" name="Nature">
        <title>Genome sequencing reveals insights into physiology and longevity of the naked mole rat.</title>
        <authorList>
            <person name="Kim E.B."/>
            <person name="Fang X."/>
            <person name="Fushan A.A."/>
            <person name="Huang Z."/>
            <person name="Lobanov A.V."/>
            <person name="Han L."/>
            <person name="Marino S.M."/>
            <person name="Sun X."/>
            <person name="Turanov A.A."/>
            <person name="Yang P."/>
            <person name="Yim S.H."/>
            <person name="Zhao X."/>
            <person name="Kasaikina M.V."/>
            <person name="Stoletzki N."/>
            <person name="Peng C."/>
            <person name="Polak P."/>
            <person name="Xiong Z."/>
            <person name="Kiezun A."/>
            <person name="Zhu Y."/>
            <person name="Chen Y."/>
            <person name="Kryukov G.V."/>
            <person name="Zhang Q."/>
            <person name="Peshkin L."/>
            <person name="Yang L."/>
            <person name="Bronson R.T."/>
            <person name="Buffenstein R."/>
            <person name="Wang B."/>
            <person name="Han C."/>
            <person name="Li Q."/>
            <person name="Chen L."/>
            <person name="Zhao W."/>
            <person name="Sunyaev S.R."/>
            <person name="Park T.J."/>
            <person name="Zhang G."/>
            <person name="Wang J."/>
            <person name="Gladyshev V.N."/>
        </authorList>
    </citation>
    <scope>NUCLEOTIDE SEQUENCE [LARGE SCALE GENOMIC DNA]</scope>
</reference>
<feature type="binding site" evidence="27">
    <location>
        <position position="721"/>
    </location>
    <ligand>
        <name>ATP</name>
        <dbReference type="ChEBI" id="CHEBI:30616"/>
    </ligand>
</feature>
<dbReference type="InterPro" id="IPR041715">
    <property type="entry name" value="HisRS-like_core"/>
</dbReference>
<dbReference type="FunFam" id="1.10.510.10:FF:000353">
    <property type="entry name" value="Eukaryotic translation initiation factor 2-alpha kinase 4"/>
    <property type="match status" value="1"/>
</dbReference>
<dbReference type="Gene3D" id="3.10.110.10">
    <property type="entry name" value="Ubiquitin Conjugating Enzyme"/>
    <property type="match status" value="1"/>
</dbReference>
<dbReference type="InterPro" id="IPR017441">
    <property type="entry name" value="Protein_kinase_ATP_BS"/>
</dbReference>
<keyword evidence="12" id="KW-0810">Translation regulation</keyword>
<evidence type="ECO:0000256" key="24">
    <source>
        <dbReference type="ARBA" id="ARBA00073598"/>
    </source>
</evidence>
<keyword evidence="19" id="KW-0131">Cell cycle</keyword>
<comment type="subunit">
    <text evidence="23">Homodimer; homodimerization is important for kinase activation by uncharged tRNAs. Interacts with GCN1; this interaction stimulates EIF2AK4/GCN2 kinase activity and is impaired by IMPACT upon a variety of stress conditions, such as amino acid depletion, UV-C irradiation, proteasome inhibitor treatment and glucose deprivation. Interacts with DNAJC3; this interaction inhibits EIF2AK4/GCN2 kinase activity during endoplasmic reticulum (ER), hypothermic and amino acid-starving stress conditions. Interacts with MAP3K20; activates EIF2AK4/GCN2 kinase activity in response to moderate ribotoxic stress.</text>
</comment>
<dbReference type="FunFam" id="1.10.510.10:FF:000338">
    <property type="entry name" value="Eukaryotic translation initiation factor 2-alpha kinase"/>
    <property type="match status" value="1"/>
</dbReference>
<organism evidence="31 32">
    <name type="scientific">Heterocephalus glaber</name>
    <name type="common">Naked mole rat</name>
    <dbReference type="NCBI Taxonomy" id="10181"/>
    <lineage>
        <taxon>Eukaryota</taxon>
        <taxon>Metazoa</taxon>
        <taxon>Chordata</taxon>
        <taxon>Craniata</taxon>
        <taxon>Vertebrata</taxon>
        <taxon>Euteleostomi</taxon>
        <taxon>Mammalia</taxon>
        <taxon>Eutheria</taxon>
        <taxon>Euarchontoglires</taxon>
        <taxon>Glires</taxon>
        <taxon>Rodentia</taxon>
        <taxon>Hystricomorpha</taxon>
        <taxon>Bathyergidae</taxon>
        <taxon>Heterocephalus</taxon>
    </lineage>
</organism>
<dbReference type="FunFam" id="3.10.110.10:FF:000057">
    <property type="entry name" value="eukaryotic translation initiation factor 2-alpha kinase 4"/>
    <property type="match status" value="1"/>
</dbReference>
<keyword evidence="17" id="KW-0175">Coiled coil</keyword>
<dbReference type="CDD" id="cd23823">
    <property type="entry name" value="RWD_GCN2"/>
    <property type="match status" value="1"/>
</dbReference>
<dbReference type="InParanoid" id="G5BLY0"/>
<dbReference type="Proteomes" id="UP000006813">
    <property type="component" value="Unassembled WGS sequence"/>
</dbReference>
<dbReference type="InterPro" id="IPR045864">
    <property type="entry name" value="aa-tRNA-synth_II/BPL/LPL"/>
</dbReference>
<dbReference type="Pfam" id="PF00069">
    <property type="entry name" value="Pkinase"/>
    <property type="match status" value="3"/>
</dbReference>
<dbReference type="Gene3D" id="1.10.510.10">
    <property type="entry name" value="Transferase(Phosphotransferase) domain 1"/>
    <property type="match status" value="2"/>
</dbReference>
<accession>G5BLY0</accession>
<evidence type="ECO:0000256" key="15">
    <source>
        <dbReference type="ARBA" id="ARBA00022990"/>
    </source>
</evidence>
<keyword evidence="31" id="KW-0396">Initiation factor</keyword>
<dbReference type="Gene3D" id="3.40.50.800">
    <property type="entry name" value="Anticodon-binding domain"/>
    <property type="match status" value="1"/>
</dbReference>
<comment type="catalytic activity">
    <reaction evidence="21">
        <text>L-threonyl-[protein] + ATP = O-phospho-L-threonyl-[protein] + ADP + H(+)</text>
        <dbReference type="Rhea" id="RHEA:46608"/>
        <dbReference type="Rhea" id="RHEA-COMP:11060"/>
        <dbReference type="Rhea" id="RHEA-COMP:11605"/>
        <dbReference type="ChEBI" id="CHEBI:15378"/>
        <dbReference type="ChEBI" id="CHEBI:30013"/>
        <dbReference type="ChEBI" id="CHEBI:30616"/>
        <dbReference type="ChEBI" id="CHEBI:61977"/>
        <dbReference type="ChEBI" id="CHEBI:456216"/>
        <dbReference type="EC" id="2.7.11.1"/>
    </reaction>
</comment>
<dbReference type="InterPro" id="IPR036621">
    <property type="entry name" value="Anticodon-bd_dom_sf"/>
</dbReference>
<proteinExistence type="inferred from homology"/>
<feature type="region of interest" description="Disordered" evidence="28">
    <location>
        <begin position="304"/>
        <end position="363"/>
    </location>
</feature>
<feature type="region of interest" description="Disordered" evidence="28">
    <location>
        <begin position="1"/>
        <end position="26"/>
    </location>
</feature>
<dbReference type="Pfam" id="PF05773">
    <property type="entry name" value="RWD"/>
    <property type="match status" value="1"/>
</dbReference>
<comment type="subcellular location">
    <subcellularLocation>
        <location evidence="1">Cytoplasm</location>
    </subcellularLocation>
</comment>
<evidence type="ECO:0000256" key="22">
    <source>
        <dbReference type="ARBA" id="ARBA00048679"/>
    </source>
</evidence>
<evidence type="ECO:0000256" key="7">
    <source>
        <dbReference type="ARBA" id="ARBA00022679"/>
    </source>
</evidence>
<evidence type="ECO:0000256" key="13">
    <source>
        <dbReference type="ARBA" id="ARBA00022884"/>
    </source>
</evidence>
<dbReference type="PANTHER" id="PTHR11042">
    <property type="entry name" value="EUKARYOTIC TRANSLATION INITIATION FACTOR 2-ALPHA KINASE EIF2-ALPHA KINASE -RELATED"/>
    <property type="match status" value="1"/>
</dbReference>
<evidence type="ECO:0000256" key="26">
    <source>
        <dbReference type="ARBA" id="ARBA00083151"/>
    </source>
</evidence>
<feature type="domain" description="RWD" evidence="30">
    <location>
        <begin position="129"/>
        <end position="239"/>
    </location>
</feature>
<dbReference type="GO" id="GO:0034198">
    <property type="term" value="P:cellular response to amino acid starvation"/>
    <property type="evidence" value="ECO:0007669"/>
    <property type="project" value="UniProtKB-ARBA"/>
</dbReference>
<evidence type="ECO:0000256" key="8">
    <source>
        <dbReference type="ARBA" id="ARBA00022741"/>
    </source>
</evidence>
<dbReference type="CDD" id="cd14012">
    <property type="entry name" value="PK_eIF2AK_GCN2_rpt1"/>
    <property type="match status" value="1"/>
</dbReference>
<keyword evidence="8 27" id="KW-0547">Nucleotide-binding</keyword>
<dbReference type="InterPro" id="IPR008271">
    <property type="entry name" value="Ser/Thr_kinase_AS"/>
</dbReference>
<dbReference type="GO" id="GO:0000049">
    <property type="term" value="F:tRNA binding"/>
    <property type="evidence" value="ECO:0007669"/>
    <property type="project" value="UniProtKB-KW"/>
</dbReference>
<keyword evidence="7" id="KW-0808">Transferase</keyword>
<evidence type="ECO:0000256" key="20">
    <source>
        <dbReference type="ARBA" id="ARBA00037982"/>
    </source>
</evidence>
<keyword evidence="6" id="KW-0820">tRNA-binding</keyword>
<evidence type="ECO:0000259" key="30">
    <source>
        <dbReference type="PROSITE" id="PS50908"/>
    </source>
</evidence>
<keyword evidence="13" id="KW-0694">RNA-binding</keyword>
<evidence type="ECO:0000256" key="4">
    <source>
        <dbReference type="ARBA" id="ARBA00022527"/>
    </source>
</evidence>
<dbReference type="GO" id="GO:0051726">
    <property type="term" value="P:regulation of cell cycle"/>
    <property type="evidence" value="ECO:0007669"/>
    <property type="project" value="UniProtKB-KW"/>
</dbReference>
<evidence type="ECO:0000256" key="3">
    <source>
        <dbReference type="ARBA" id="ARBA00022490"/>
    </source>
</evidence>
<evidence type="ECO:0000313" key="31">
    <source>
        <dbReference type="EMBL" id="EHB10294.1"/>
    </source>
</evidence>
<dbReference type="Pfam" id="PF13393">
    <property type="entry name" value="tRNA-synt_His"/>
    <property type="match status" value="1"/>
</dbReference>
<feature type="compositionally biased region" description="Basic residues" evidence="28">
    <location>
        <begin position="339"/>
        <end position="351"/>
    </location>
</feature>
<dbReference type="FunCoup" id="G5BLY0">
    <property type="interactions" value="2743"/>
</dbReference>
<evidence type="ECO:0000256" key="2">
    <source>
        <dbReference type="ARBA" id="ARBA00012513"/>
    </source>
</evidence>
<sequence length="1726" mass="195568">MRNAPNQPAADRQVCGRPTKVARPPEYPESGRALAAIHWTPPHIPTPLHNHLVPHYKDAEDTRPPDHCIGLNHNNYQVKFHHLILIRVQKLFQCRNKPNGFGKTTTKSVKHRAIAHIVERNLTQLTVRRDDDLARPHFGQGLGLLGPEGKVKEAPEINLVLYPQGLTGEEVYVKVDLRVKCPPTYPDIVPEIELKNAKGLSNESVNLLKSRLEELARKHCGEVMIFELAYHVQSFLSEHNKPPPRSFHEEMLKRRAQEEQQRLLEAKQKEEQEQREILHEIQRRKEEIKEEKKRKEMAKQERLEIASLSNQDHTSRKDPGGHRTPAIVHGGSPDFVGNGKHRANSSGRSRRERQYSICSSEDSPGSCEILYFCMGSPDQLMVHKGRCIGSDEQLGKLVYNALETATGSFVLLYEWVLQWQKKMGPFLTSQEKEKIDKCKKQIQGAETEFNSLVKLSHPNVVRYFAMNSREQDDSIVVDILVEHVSGVSLAAHLSHSSPIPMHQLRKYTAQLLAGLDYLHSNSVVHKVLSASNVLVDAEGTIKITDYSISKRLADICKEDVFEQTRVRFSDSALPYKTGKKGDVWRLGLLLLSLSQGQECGEYPVTIPSDLPADFQDFLRKCVCLDDKERWSPQQLLKHRFINPQPKMPLVEQSPEDSGGQDFAETVIPSNQPPSSAFFSESQTQFSRYFTEFEELQLLGKGAFGAVIKVQNKLDGCSYAVKRIPVNPASRHFRRIKGEVTLLSRLHHENIVRYYNAWIERHERPACPGTPAPDSRPLAPDGRAARGQLAGDGNSAELGSTEAAAPPPILSSSVEWSTSAERSASARFPGAGSGSSSEEEDEDDEQGGVFSQSFLPASDSESDIIFENEDENSKSENQDEDGNENDNCRECEPSGTTQAVYYLYIQMEYCEKSTLRDTIDQGLYQDTIRLWRLFREILDGLAYIHEKGMIHRDLKPVNIFLDSDDHVKIGDFGLATDHLAFSADGKQDDQADHLIKSDSSGHLTGMVGTALYVSPEVQGSTKSAYNQKVDLFSLGIIFFEMSYHPMVTASERIFVLNQLRDPDSPKFPEDFDDGEHTKQKSVISWLLNHDPAKRPTATELLKSELLPLPKMEESELHEVLHHTLANVDSKAYRTMMAQLFAQRVSPAIDYTYDSDILKGNFSIRTAKIQQHVCETIIRIFKRHGAVQLCTQLLLPRNRQIYEHNEAAVFMDHSGMLVMLPFDLRVPFARYVARNNILNLKRYCIERVFRPRKLDRFHPKELLECAFDIITSTTNSSLPTAETIYTIYEIIQEFPALQERNYSIYLNHTMLLKAVLLHCGIPEDKLSQVYVILYDAMTEKLTRREVEAKFCNLSLSSNSLCRLYKFIEQKGDLQDLTPTINSLIKQKTGVAQLVKYGLKDLEEVVGLLKKLGIKLQVLINLGLVYKVQQHNGILFQFVAFIRRRQRAIPEILAAGGRYDLLIPQFRGPQALGPVPTAIGVSIAIDKIFAAIVNMEEPVTISSCDLLIVSVGQMSMSRAINLTQKLWAASQEELQEYCRHHEITYVALVSDKEGSHVKVKSFEKERQTEKRVLESDLVDHVVQKLRTKGSDERSIREASDNLAVQNLKGSFSNASGLFEIHGATVVPIVSVIAPEKLSASTRRRYEIQVQTRLQTTLANLHQKSSEIEILAWDADEQAFNTTVKQLLSRLPKQRYLKLVCDEIYNIKVEKKVSVLFLYSYKDDYYRILF</sequence>
<dbReference type="SMART" id="SM00591">
    <property type="entry name" value="RWD"/>
    <property type="match status" value="1"/>
</dbReference>
<dbReference type="FunFam" id="3.30.930.10:FF:000031">
    <property type="entry name" value="Eukaryotic translation initiation factor 2-alpha kinase 4"/>
    <property type="match status" value="1"/>
</dbReference>
<feature type="domain" description="Protein kinase" evidence="29">
    <location>
        <begin position="692"/>
        <end position="1105"/>
    </location>
</feature>
<dbReference type="GO" id="GO:0004694">
    <property type="term" value="F:eukaryotic translation initiation factor 2alpha kinase activity"/>
    <property type="evidence" value="ECO:0007669"/>
    <property type="project" value="UniProtKB-ARBA"/>
</dbReference>
<name>G5BLY0_HETGA</name>
<dbReference type="GO" id="GO:0003743">
    <property type="term" value="F:translation initiation factor activity"/>
    <property type="evidence" value="ECO:0007669"/>
    <property type="project" value="UniProtKB-KW"/>
</dbReference>
<feature type="compositionally biased region" description="Acidic residues" evidence="28">
    <location>
        <begin position="836"/>
        <end position="845"/>
    </location>
</feature>
<keyword evidence="5" id="KW-0597">Phosphoprotein</keyword>
<keyword evidence="15" id="KW-0007">Acetylation</keyword>
<keyword evidence="31" id="KW-0648">Protein biosynthesis</keyword>
<evidence type="ECO:0000256" key="25">
    <source>
        <dbReference type="ARBA" id="ARBA00076428"/>
    </source>
</evidence>
<evidence type="ECO:0000256" key="23">
    <source>
        <dbReference type="ARBA" id="ARBA00065481"/>
    </source>
</evidence>
<dbReference type="Gene3D" id="3.30.200.20">
    <property type="entry name" value="Phosphorylase Kinase, domain 1"/>
    <property type="match status" value="1"/>
</dbReference>
<keyword evidence="14" id="KW-0524">Neurogenesis</keyword>
<dbReference type="InterPro" id="IPR006575">
    <property type="entry name" value="RWD_dom"/>
</dbReference>
<feature type="compositionally biased region" description="Polar residues" evidence="28">
    <location>
        <begin position="809"/>
        <end position="821"/>
    </location>
</feature>
<dbReference type="EC" id="2.7.11.1" evidence="2"/>
<keyword evidence="10" id="KW-0338">Growth arrest</keyword>
<dbReference type="InterPro" id="IPR016135">
    <property type="entry name" value="UBQ-conjugating_enzyme/RWD"/>
</dbReference>
<dbReference type="EMBL" id="JH170984">
    <property type="protein sequence ID" value="EHB10294.1"/>
    <property type="molecule type" value="Genomic_DNA"/>
</dbReference>
<dbReference type="PROSITE" id="PS50908">
    <property type="entry name" value="RWD"/>
    <property type="match status" value="1"/>
</dbReference>
<feature type="domain" description="Protein kinase" evidence="29">
    <location>
        <begin position="398"/>
        <end position="641"/>
    </location>
</feature>
<dbReference type="SUPFAM" id="SSF56112">
    <property type="entry name" value="Protein kinase-like (PK-like)"/>
    <property type="match status" value="2"/>
</dbReference>
<dbReference type="GO" id="GO:0005634">
    <property type="term" value="C:nucleus"/>
    <property type="evidence" value="ECO:0007669"/>
    <property type="project" value="TreeGrafter"/>
</dbReference>
<evidence type="ECO:0000256" key="27">
    <source>
        <dbReference type="PROSITE-ProRule" id="PRU10141"/>
    </source>
</evidence>
<evidence type="ECO:0000256" key="6">
    <source>
        <dbReference type="ARBA" id="ARBA00022555"/>
    </source>
</evidence>
<dbReference type="CDD" id="cd14046">
    <property type="entry name" value="STKc_EIF2AK4_GCN2_rpt2"/>
    <property type="match status" value="1"/>
</dbReference>
<evidence type="ECO:0000256" key="21">
    <source>
        <dbReference type="ARBA" id="ARBA00047899"/>
    </source>
</evidence>
<keyword evidence="18" id="KW-0010">Activator</keyword>
<comment type="catalytic activity">
    <reaction evidence="22">
        <text>L-seryl-[protein] + ATP = O-phospho-L-seryl-[protein] + ADP + H(+)</text>
        <dbReference type="Rhea" id="RHEA:17989"/>
        <dbReference type="Rhea" id="RHEA-COMP:9863"/>
        <dbReference type="Rhea" id="RHEA-COMP:11604"/>
        <dbReference type="ChEBI" id="CHEBI:15378"/>
        <dbReference type="ChEBI" id="CHEBI:29999"/>
        <dbReference type="ChEBI" id="CHEBI:30616"/>
        <dbReference type="ChEBI" id="CHEBI:83421"/>
        <dbReference type="ChEBI" id="CHEBI:456216"/>
        <dbReference type="EC" id="2.7.11.1"/>
    </reaction>
</comment>
<dbReference type="PANTHER" id="PTHR11042:SF136">
    <property type="entry name" value="EIF-2-ALPHA KINASE GCN2"/>
    <property type="match status" value="1"/>
</dbReference>
<evidence type="ECO:0000256" key="9">
    <source>
        <dbReference type="ARBA" id="ARBA00022777"/>
    </source>
</evidence>
<evidence type="ECO:0000256" key="18">
    <source>
        <dbReference type="ARBA" id="ARBA00023159"/>
    </source>
</evidence>
<feature type="region of interest" description="Disordered" evidence="28">
    <location>
        <begin position="240"/>
        <end position="260"/>
    </location>
</feature>
<dbReference type="InterPro" id="IPR050339">
    <property type="entry name" value="CC_SR_Kinase"/>
</dbReference>
<keyword evidence="16" id="KW-0346">Stress response</keyword>
<keyword evidence="4" id="KW-0723">Serine/threonine-protein kinase</keyword>
<dbReference type="eggNOG" id="KOG1035">
    <property type="taxonomic scope" value="Eukaryota"/>
</dbReference>
<dbReference type="PROSITE" id="PS50011">
    <property type="entry name" value="PROTEIN_KINASE_DOM"/>
    <property type="match status" value="2"/>
</dbReference>
<evidence type="ECO:0000313" key="32">
    <source>
        <dbReference type="Proteomes" id="UP000006813"/>
    </source>
</evidence>
<dbReference type="PROSITE" id="PS00108">
    <property type="entry name" value="PROTEIN_KINASE_ST"/>
    <property type="match status" value="1"/>
</dbReference>
<dbReference type="SUPFAM" id="SSF55681">
    <property type="entry name" value="Class II aaRS and biotin synthetases"/>
    <property type="match status" value="1"/>
</dbReference>
<dbReference type="GO" id="GO:0005524">
    <property type="term" value="F:ATP binding"/>
    <property type="evidence" value="ECO:0007669"/>
    <property type="project" value="UniProtKB-UniRule"/>
</dbReference>
<dbReference type="InterPro" id="IPR000719">
    <property type="entry name" value="Prot_kinase_dom"/>
</dbReference>
<gene>
    <name evidence="31" type="ORF">GW7_18702</name>
</gene>
<evidence type="ECO:0000259" key="29">
    <source>
        <dbReference type="PROSITE" id="PS50011"/>
    </source>
</evidence>
<feature type="region of interest" description="Disordered" evidence="28">
    <location>
        <begin position="765"/>
        <end position="854"/>
    </location>
</feature>
<comment type="similarity">
    <text evidence="20">Belongs to the protein kinase superfamily. Ser/Thr protein kinase family. GCN2 subfamily.</text>
</comment>
<dbReference type="GO" id="GO:0007399">
    <property type="term" value="P:nervous system development"/>
    <property type="evidence" value="ECO:0007669"/>
    <property type="project" value="UniProtKB-KW"/>
</dbReference>
<evidence type="ECO:0000256" key="5">
    <source>
        <dbReference type="ARBA" id="ARBA00022553"/>
    </source>
</evidence>
<dbReference type="FunFam" id="3.40.50.800:FF:000009">
    <property type="entry name" value="Eukaryotic translation initiation factor 2-alpha kinase"/>
    <property type="match status" value="1"/>
</dbReference>
<evidence type="ECO:0000256" key="11">
    <source>
        <dbReference type="ARBA" id="ARBA00022840"/>
    </source>
</evidence>
<dbReference type="STRING" id="10181.G5BLY0"/>
<evidence type="ECO:0000256" key="14">
    <source>
        <dbReference type="ARBA" id="ARBA00022902"/>
    </source>
</evidence>
<evidence type="ECO:0000256" key="10">
    <source>
        <dbReference type="ARBA" id="ARBA00022810"/>
    </source>
</evidence>
<evidence type="ECO:0000256" key="12">
    <source>
        <dbReference type="ARBA" id="ARBA00022845"/>
    </source>
</evidence>
<dbReference type="InterPro" id="IPR011009">
    <property type="entry name" value="Kinase-like_dom_sf"/>
</dbReference>
<evidence type="ECO:0000256" key="17">
    <source>
        <dbReference type="ARBA" id="ARBA00023054"/>
    </source>
</evidence>